<evidence type="ECO:0000259" key="12">
    <source>
        <dbReference type="PROSITE" id="PS52048"/>
    </source>
</evidence>
<comment type="similarity">
    <text evidence="2 10 11">Belongs to the peptidase C12 family.</text>
</comment>
<feature type="active site" description="Proton donor" evidence="10">
    <location>
        <position position="170"/>
    </location>
</feature>
<evidence type="ECO:0000313" key="13">
    <source>
        <dbReference type="EMBL" id="JAC31411.1"/>
    </source>
</evidence>
<dbReference type="InterPro" id="IPR001578">
    <property type="entry name" value="Peptidase_C12_UCH"/>
</dbReference>
<dbReference type="PROSITE" id="PS00140">
    <property type="entry name" value="UCH_1"/>
    <property type="match status" value="1"/>
</dbReference>
<reference evidence="13" key="1">
    <citation type="submission" date="2014-03" db="EMBL/GenBank/DDBJ databases">
        <title>The sialotranscriptome of Amblyomma triste, Amblyomma parvum and Amblyomma cajennense ticks, uncovered by 454-based RNA-seq.</title>
        <authorList>
            <person name="Garcia G.R."/>
            <person name="Gardinassi L.G."/>
            <person name="Ribeiro J.M."/>
            <person name="Anatriello E."/>
            <person name="Ferreira B.R."/>
            <person name="Moreira H.N."/>
            <person name="Mafra C."/>
            <person name="Olegario M.M."/>
            <person name="Szabo P.J."/>
            <person name="Miranda-Santos I.K."/>
            <person name="Maruyama S.R."/>
        </authorList>
    </citation>
    <scope>NUCLEOTIDE SEQUENCE</scope>
    <source>
        <strain evidence="13">Mato Grasso do Sul</strain>
        <tissue evidence="13">Salivary glands</tissue>
    </source>
</reference>
<feature type="site" description="Important for enzyme activity" evidence="10">
    <location>
        <position position="185"/>
    </location>
</feature>
<dbReference type="PRINTS" id="PR00707">
    <property type="entry name" value="UBCTHYDRLASE"/>
</dbReference>
<evidence type="ECO:0000256" key="10">
    <source>
        <dbReference type="PROSITE-ProRule" id="PRU01393"/>
    </source>
</evidence>
<evidence type="ECO:0000256" key="2">
    <source>
        <dbReference type="ARBA" id="ARBA00009326"/>
    </source>
</evidence>
<dbReference type="GO" id="GO:0004843">
    <property type="term" value="F:cysteine-type deubiquitinase activity"/>
    <property type="evidence" value="ECO:0007669"/>
    <property type="project" value="UniProtKB-UniRule"/>
</dbReference>
<evidence type="ECO:0000256" key="9">
    <source>
        <dbReference type="ARBA" id="ARBA00073226"/>
    </source>
</evidence>
<keyword evidence="6 10" id="KW-0378">Hydrolase</keyword>
<accession>A0A023GAZ6</accession>
<evidence type="ECO:0000256" key="3">
    <source>
        <dbReference type="ARBA" id="ARBA00012759"/>
    </source>
</evidence>
<dbReference type="GO" id="GO:0016579">
    <property type="term" value="P:protein deubiquitination"/>
    <property type="evidence" value="ECO:0007669"/>
    <property type="project" value="TreeGrafter"/>
</dbReference>
<keyword evidence="7 10" id="KW-0788">Thiol protease</keyword>
<evidence type="ECO:0000256" key="8">
    <source>
        <dbReference type="ARBA" id="ARBA00055560"/>
    </source>
</evidence>
<protein>
    <recommendedName>
        <fullName evidence="9 11">Ubiquitin carboxyl-terminal hydrolase</fullName>
        <ecNumber evidence="3 11">3.4.19.12</ecNumber>
    </recommendedName>
</protein>
<dbReference type="InterPro" id="IPR038765">
    <property type="entry name" value="Papain-like_cys_pep_sf"/>
</dbReference>
<dbReference type="InterPro" id="IPR057254">
    <property type="entry name" value="UCH_AS"/>
</dbReference>
<keyword evidence="4 10" id="KW-0645">Protease</keyword>
<dbReference type="InterPro" id="IPR036959">
    <property type="entry name" value="Peptidase_C12_UCH_sf"/>
</dbReference>
<dbReference type="GO" id="GO:0005737">
    <property type="term" value="C:cytoplasm"/>
    <property type="evidence" value="ECO:0007669"/>
    <property type="project" value="TreeGrafter"/>
</dbReference>
<dbReference type="GO" id="GO:0006511">
    <property type="term" value="P:ubiquitin-dependent protein catabolic process"/>
    <property type="evidence" value="ECO:0007669"/>
    <property type="project" value="UniProtKB-UniRule"/>
</dbReference>
<dbReference type="EMBL" id="GBBM01004007">
    <property type="protein sequence ID" value="JAC31411.1"/>
    <property type="molecule type" value="mRNA"/>
</dbReference>
<dbReference type="FunFam" id="3.40.532.10:FF:000006">
    <property type="entry name" value="Ubiquitin carboxyl-terminal hydrolase"/>
    <property type="match status" value="1"/>
</dbReference>
<dbReference type="PANTHER" id="PTHR10589">
    <property type="entry name" value="UBIQUITIN CARBOXYL-TERMINAL HYDROLASE"/>
    <property type="match status" value="1"/>
</dbReference>
<evidence type="ECO:0000256" key="4">
    <source>
        <dbReference type="ARBA" id="ARBA00022670"/>
    </source>
</evidence>
<dbReference type="SUPFAM" id="SSF54001">
    <property type="entry name" value="Cysteine proteinases"/>
    <property type="match status" value="1"/>
</dbReference>
<evidence type="ECO:0000256" key="7">
    <source>
        <dbReference type="ARBA" id="ARBA00022807"/>
    </source>
</evidence>
<dbReference type="CDD" id="cd09616">
    <property type="entry name" value="Peptidase_C12_UCH_L1_L3"/>
    <property type="match status" value="1"/>
</dbReference>
<dbReference type="AlphaFoldDB" id="A0A023GAZ6"/>
<dbReference type="EC" id="3.4.19.12" evidence="3 11"/>
<evidence type="ECO:0000256" key="11">
    <source>
        <dbReference type="RuleBase" id="RU361215"/>
    </source>
</evidence>
<feature type="site" description="Transition state stabilizer" evidence="10">
    <location>
        <position position="90"/>
    </location>
</feature>
<evidence type="ECO:0000256" key="1">
    <source>
        <dbReference type="ARBA" id="ARBA00000707"/>
    </source>
</evidence>
<evidence type="ECO:0000256" key="6">
    <source>
        <dbReference type="ARBA" id="ARBA00022801"/>
    </source>
</evidence>
<feature type="domain" description="UCH catalytic" evidence="12">
    <location>
        <begin position="6"/>
        <end position="230"/>
    </location>
</feature>
<dbReference type="PANTHER" id="PTHR10589:SF17">
    <property type="entry name" value="UBIQUITIN CARBOXYL-TERMINAL HYDROLASE"/>
    <property type="match status" value="1"/>
</dbReference>
<dbReference type="PROSITE" id="PS52048">
    <property type="entry name" value="UCH_DOMAIN"/>
    <property type="match status" value="1"/>
</dbReference>
<comment type="function">
    <text evidence="8">Ubiquitin-protein hydrolase is involved both in the processing of ubiquitin precursors and of ubiquitinated proteins. This enzyme is a thiol protease that recognizes and hydrolyzes a peptide bond at the C-terminal glycine of ubiquitin.</text>
</comment>
<evidence type="ECO:0000256" key="5">
    <source>
        <dbReference type="ARBA" id="ARBA00022786"/>
    </source>
</evidence>
<dbReference type="Gene3D" id="3.40.532.10">
    <property type="entry name" value="Peptidase C12, ubiquitin carboxyl-terminal hydrolase"/>
    <property type="match status" value="1"/>
</dbReference>
<dbReference type="Pfam" id="PF01088">
    <property type="entry name" value="Peptidase_C12"/>
    <property type="match status" value="1"/>
</dbReference>
<comment type="catalytic activity">
    <reaction evidence="1 10 11">
        <text>Thiol-dependent hydrolysis of ester, thioester, amide, peptide and isopeptide bonds formed by the C-terminal Gly of ubiquitin (a 76-residue protein attached to proteins as an intracellular targeting signal).</text>
        <dbReference type="EC" id="3.4.19.12"/>
    </reaction>
</comment>
<feature type="active site" description="Nucleophile" evidence="10">
    <location>
        <position position="96"/>
    </location>
</feature>
<name>A0A023GAZ6_AMBTT</name>
<organism evidence="13">
    <name type="scientific">Amblyomma triste</name>
    <name type="common">Neotropical tick</name>
    <dbReference type="NCBI Taxonomy" id="251400"/>
    <lineage>
        <taxon>Eukaryota</taxon>
        <taxon>Metazoa</taxon>
        <taxon>Ecdysozoa</taxon>
        <taxon>Arthropoda</taxon>
        <taxon>Chelicerata</taxon>
        <taxon>Arachnida</taxon>
        <taxon>Acari</taxon>
        <taxon>Parasitiformes</taxon>
        <taxon>Ixodida</taxon>
        <taxon>Ixodoidea</taxon>
        <taxon>Ixodidae</taxon>
        <taxon>Amblyomminae</taxon>
        <taxon>Amblyomma</taxon>
    </lineage>
</organism>
<proteinExistence type="evidence at transcript level"/>
<sequence length="233" mass="25558">MAGENKWVPLESSPEVITKFAHKLGLPTNWSFVDVVGLDPELLGMVPSPVAAVLLLFPISGNYENFVKQRSHEIESDGQAVSDKVYFMKQTIKNACGAMALLHALANSMDQVKFGDDGLLNKFLAATKAMNPDERGTYLEQCKEIAQVHEEYARQGQTQAPSANENVDLHFVCLANVDGHIYDLDGRKPFPFNCGATTGDSFLKDASKVCKDYMARDPENLNFSVVALAKIDG</sequence>
<keyword evidence="5 10" id="KW-0833">Ubl conjugation pathway</keyword>